<dbReference type="InterPro" id="IPR014710">
    <property type="entry name" value="RmlC-like_jellyroll"/>
</dbReference>
<comment type="caution">
    <text evidence="2">The sequence shown here is derived from an EMBL/GenBank/DDBJ whole genome shotgun (WGS) entry which is preliminary data.</text>
</comment>
<proteinExistence type="predicted"/>
<dbReference type="Pfam" id="PF07883">
    <property type="entry name" value="Cupin_2"/>
    <property type="match status" value="1"/>
</dbReference>
<dbReference type="EMBL" id="JBHTHM010000596">
    <property type="protein sequence ID" value="MFD0784910.1"/>
    <property type="molecule type" value="Genomic_DNA"/>
</dbReference>
<reference evidence="3" key="1">
    <citation type="journal article" date="2019" name="Int. J. Syst. Evol. Microbiol.">
        <title>The Global Catalogue of Microorganisms (GCM) 10K type strain sequencing project: providing services to taxonomists for standard genome sequencing and annotation.</title>
        <authorList>
            <consortium name="The Broad Institute Genomics Platform"/>
            <consortium name="The Broad Institute Genome Sequencing Center for Infectious Disease"/>
            <person name="Wu L."/>
            <person name="Ma J."/>
        </authorList>
    </citation>
    <scope>NUCLEOTIDE SEQUENCE [LARGE SCALE GENOMIC DNA]</scope>
    <source>
        <strain evidence="3">JCM 32148</strain>
    </source>
</reference>
<dbReference type="InterPro" id="IPR013096">
    <property type="entry name" value="Cupin_2"/>
</dbReference>
<feature type="domain" description="Cupin type-2" evidence="1">
    <location>
        <begin position="50"/>
        <end position="103"/>
    </location>
</feature>
<name>A0ABW3A238_9ACTN</name>
<evidence type="ECO:0000313" key="2">
    <source>
        <dbReference type="EMBL" id="MFD0784910.1"/>
    </source>
</evidence>
<dbReference type="InterPro" id="IPR011051">
    <property type="entry name" value="RmlC_Cupin_sf"/>
</dbReference>
<evidence type="ECO:0000313" key="3">
    <source>
        <dbReference type="Proteomes" id="UP001597053"/>
    </source>
</evidence>
<dbReference type="CDD" id="cd02208">
    <property type="entry name" value="cupin_RmlC-like"/>
    <property type="match status" value="1"/>
</dbReference>
<sequence>MRRLPMTSPPLPDGGGRIQSPAGELARVVNGGTYRYLAYLEFRPDTGRPRGNHYHERRTETLYVIGGRLRAVYQDLESGERTEAILEAGDLVTVRPRCAHVYYACELSQAVELADEPYDPADTYPYELGSG</sequence>
<keyword evidence="3" id="KW-1185">Reference proteome</keyword>
<dbReference type="Gene3D" id="2.60.120.10">
    <property type="entry name" value="Jelly Rolls"/>
    <property type="match status" value="1"/>
</dbReference>
<organism evidence="2 3">
    <name type="scientific">Micromonospora azadirachtae</name>
    <dbReference type="NCBI Taxonomy" id="1970735"/>
    <lineage>
        <taxon>Bacteria</taxon>
        <taxon>Bacillati</taxon>
        <taxon>Actinomycetota</taxon>
        <taxon>Actinomycetes</taxon>
        <taxon>Micromonosporales</taxon>
        <taxon>Micromonosporaceae</taxon>
        <taxon>Micromonospora</taxon>
    </lineage>
</organism>
<evidence type="ECO:0000259" key="1">
    <source>
        <dbReference type="Pfam" id="PF07883"/>
    </source>
</evidence>
<gene>
    <name evidence="2" type="ORF">ACFQZ8_13455</name>
</gene>
<accession>A0ABW3A238</accession>
<dbReference type="Proteomes" id="UP001597053">
    <property type="component" value="Unassembled WGS sequence"/>
</dbReference>
<protein>
    <submittedName>
        <fullName evidence="2">Cupin domain-containing protein</fullName>
    </submittedName>
</protein>
<dbReference type="SUPFAM" id="SSF51182">
    <property type="entry name" value="RmlC-like cupins"/>
    <property type="match status" value="1"/>
</dbReference>